<evidence type="ECO:0000259" key="15">
    <source>
        <dbReference type="PROSITE" id="PS50109"/>
    </source>
</evidence>
<dbReference type="EMBL" id="JAUSUA010000006">
    <property type="protein sequence ID" value="MDQ0208671.1"/>
    <property type="molecule type" value="Genomic_DNA"/>
</dbReference>
<dbReference type="Pfam" id="PF00512">
    <property type="entry name" value="HisKA"/>
    <property type="match status" value="1"/>
</dbReference>
<evidence type="ECO:0000313" key="18">
    <source>
        <dbReference type="Proteomes" id="UP001225034"/>
    </source>
</evidence>
<sequence length="361" mass="41857">MRSNKFRNKLVVKLLGVVAISSVISFITLLLFFRLVAYLFELNNITNLNITPAMLLTALGFLLTLSTFIVSFVFFIRKKIRYLREISENVHQIANGKLGQLINLKGNDELTTLARNINNMSTELELKFQNERKLEVERNELISNVSHDLRSPLTSVIGYVDLLIKNKYQNHEQYKEYLYIINQKSNRLKILIEELFEYSRLSNPYIKLNKNVMNMVDLVEQVVGEHTPIFEQEKMHILKNIDDYNMPVSMDVEKIVRVYENLFVNSLKYSVKPSKIKIDLKKNGELAIFSISNEIEKDASLQMNKLFDRFFVGEKARTNNEGTGLGLAIAKKIVDLHHGRIYADLNENLITFVIEFPIQET</sequence>
<evidence type="ECO:0000256" key="12">
    <source>
        <dbReference type="ARBA" id="ARBA00023012"/>
    </source>
</evidence>
<evidence type="ECO:0000256" key="11">
    <source>
        <dbReference type="ARBA" id="ARBA00022989"/>
    </source>
</evidence>
<comment type="caution">
    <text evidence="17">The sequence shown here is derived from an EMBL/GenBank/DDBJ whole genome shotgun (WGS) entry which is preliminary data.</text>
</comment>
<evidence type="ECO:0000256" key="10">
    <source>
        <dbReference type="ARBA" id="ARBA00022840"/>
    </source>
</evidence>
<evidence type="ECO:0000256" key="2">
    <source>
        <dbReference type="ARBA" id="ARBA00004651"/>
    </source>
</evidence>
<dbReference type="Gene3D" id="1.10.287.130">
    <property type="match status" value="1"/>
</dbReference>
<dbReference type="InterPro" id="IPR036890">
    <property type="entry name" value="HATPase_C_sf"/>
</dbReference>
<dbReference type="SMART" id="SM00388">
    <property type="entry name" value="HisKA"/>
    <property type="match status" value="1"/>
</dbReference>
<evidence type="ECO:0000256" key="6">
    <source>
        <dbReference type="ARBA" id="ARBA00022679"/>
    </source>
</evidence>
<dbReference type="PROSITE" id="PS50885">
    <property type="entry name" value="HAMP"/>
    <property type="match status" value="1"/>
</dbReference>
<feature type="transmembrane region" description="Helical" evidence="14">
    <location>
        <begin position="12"/>
        <end position="33"/>
    </location>
</feature>
<dbReference type="Pfam" id="PF00672">
    <property type="entry name" value="HAMP"/>
    <property type="match status" value="1"/>
</dbReference>
<keyword evidence="6" id="KW-0808">Transferase</keyword>
<dbReference type="InterPro" id="IPR003660">
    <property type="entry name" value="HAMP_dom"/>
</dbReference>
<dbReference type="InterPro" id="IPR036097">
    <property type="entry name" value="HisK_dim/P_sf"/>
</dbReference>
<evidence type="ECO:0000256" key="1">
    <source>
        <dbReference type="ARBA" id="ARBA00000085"/>
    </source>
</evidence>
<evidence type="ECO:0000259" key="16">
    <source>
        <dbReference type="PROSITE" id="PS50885"/>
    </source>
</evidence>
<dbReference type="Gene3D" id="6.10.340.10">
    <property type="match status" value="1"/>
</dbReference>
<dbReference type="EC" id="2.7.13.3" evidence="3"/>
<dbReference type="SUPFAM" id="SSF55874">
    <property type="entry name" value="ATPase domain of HSP90 chaperone/DNA topoisomerase II/histidine kinase"/>
    <property type="match status" value="1"/>
</dbReference>
<name>A0ABT9YLB4_9BACI</name>
<evidence type="ECO:0000256" key="14">
    <source>
        <dbReference type="SAM" id="Phobius"/>
    </source>
</evidence>
<evidence type="ECO:0000256" key="5">
    <source>
        <dbReference type="ARBA" id="ARBA00022553"/>
    </source>
</evidence>
<comment type="subcellular location">
    <subcellularLocation>
        <location evidence="2">Cell membrane</location>
        <topology evidence="2">Multi-pass membrane protein</topology>
    </subcellularLocation>
</comment>
<keyword evidence="18" id="KW-1185">Reference proteome</keyword>
<proteinExistence type="predicted"/>
<evidence type="ECO:0000256" key="13">
    <source>
        <dbReference type="ARBA" id="ARBA00023136"/>
    </source>
</evidence>
<dbReference type="InterPro" id="IPR004358">
    <property type="entry name" value="Sig_transdc_His_kin-like_C"/>
</dbReference>
<evidence type="ECO:0000256" key="8">
    <source>
        <dbReference type="ARBA" id="ARBA00022741"/>
    </source>
</evidence>
<comment type="catalytic activity">
    <reaction evidence="1">
        <text>ATP + protein L-histidine = ADP + protein N-phospho-L-histidine.</text>
        <dbReference type="EC" id="2.7.13.3"/>
    </reaction>
</comment>
<dbReference type="InterPro" id="IPR003661">
    <property type="entry name" value="HisK_dim/P_dom"/>
</dbReference>
<keyword evidence="9 17" id="KW-0418">Kinase</keyword>
<dbReference type="SUPFAM" id="SSF158472">
    <property type="entry name" value="HAMP domain-like"/>
    <property type="match status" value="1"/>
</dbReference>
<dbReference type="InterPro" id="IPR005467">
    <property type="entry name" value="His_kinase_dom"/>
</dbReference>
<protein>
    <recommendedName>
        <fullName evidence="3">histidine kinase</fullName>
        <ecNumber evidence="3">2.7.13.3</ecNumber>
    </recommendedName>
</protein>
<feature type="domain" description="HAMP" evidence="16">
    <location>
        <begin position="77"/>
        <end position="129"/>
    </location>
</feature>
<keyword evidence="13 14" id="KW-0472">Membrane</keyword>
<dbReference type="PROSITE" id="PS50109">
    <property type="entry name" value="HIS_KIN"/>
    <property type="match status" value="1"/>
</dbReference>
<dbReference type="PANTHER" id="PTHR45528:SF8">
    <property type="entry name" value="HISTIDINE KINASE"/>
    <property type="match status" value="1"/>
</dbReference>
<dbReference type="InterPro" id="IPR050398">
    <property type="entry name" value="HssS/ArlS-like"/>
</dbReference>
<keyword evidence="10" id="KW-0067">ATP-binding</keyword>
<keyword evidence="12" id="KW-0902">Two-component regulatory system</keyword>
<reference evidence="17 18" key="1">
    <citation type="submission" date="2023-07" db="EMBL/GenBank/DDBJ databases">
        <title>Genomic Encyclopedia of Type Strains, Phase IV (KMG-IV): sequencing the most valuable type-strain genomes for metagenomic binning, comparative biology and taxonomic classification.</title>
        <authorList>
            <person name="Goeker M."/>
        </authorList>
    </citation>
    <scope>NUCLEOTIDE SEQUENCE [LARGE SCALE GENOMIC DNA]</scope>
    <source>
        <strain evidence="17 18">DSM 19154</strain>
    </source>
</reference>
<keyword evidence="8" id="KW-0547">Nucleotide-binding</keyword>
<keyword evidence="11 14" id="KW-1133">Transmembrane helix</keyword>
<accession>A0ABT9YLB4</accession>
<dbReference type="SMART" id="SM00387">
    <property type="entry name" value="HATPase_c"/>
    <property type="match status" value="1"/>
</dbReference>
<feature type="domain" description="Histidine kinase" evidence="15">
    <location>
        <begin position="144"/>
        <end position="360"/>
    </location>
</feature>
<organism evidence="17 18">
    <name type="scientific">Alkalicoccobacillus murimartini</name>
    <dbReference type="NCBI Taxonomy" id="171685"/>
    <lineage>
        <taxon>Bacteria</taxon>
        <taxon>Bacillati</taxon>
        <taxon>Bacillota</taxon>
        <taxon>Bacilli</taxon>
        <taxon>Bacillales</taxon>
        <taxon>Bacillaceae</taxon>
        <taxon>Alkalicoccobacillus</taxon>
    </lineage>
</organism>
<dbReference type="SMART" id="SM00304">
    <property type="entry name" value="HAMP"/>
    <property type="match status" value="1"/>
</dbReference>
<evidence type="ECO:0000256" key="9">
    <source>
        <dbReference type="ARBA" id="ARBA00022777"/>
    </source>
</evidence>
<keyword evidence="7 14" id="KW-0812">Transmembrane</keyword>
<dbReference type="Proteomes" id="UP001225034">
    <property type="component" value="Unassembled WGS sequence"/>
</dbReference>
<dbReference type="PRINTS" id="PR00344">
    <property type="entry name" value="BCTRLSENSOR"/>
</dbReference>
<keyword evidence="4" id="KW-1003">Cell membrane</keyword>
<dbReference type="SUPFAM" id="SSF47384">
    <property type="entry name" value="Homodimeric domain of signal transducing histidine kinase"/>
    <property type="match status" value="1"/>
</dbReference>
<feature type="transmembrane region" description="Helical" evidence="14">
    <location>
        <begin position="53"/>
        <end position="76"/>
    </location>
</feature>
<dbReference type="GO" id="GO:0016301">
    <property type="term" value="F:kinase activity"/>
    <property type="evidence" value="ECO:0007669"/>
    <property type="project" value="UniProtKB-KW"/>
</dbReference>
<evidence type="ECO:0000313" key="17">
    <source>
        <dbReference type="EMBL" id="MDQ0208671.1"/>
    </source>
</evidence>
<dbReference type="Gene3D" id="3.30.565.10">
    <property type="entry name" value="Histidine kinase-like ATPase, C-terminal domain"/>
    <property type="match status" value="1"/>
</dbReference>
<keyword evidence="5" id="KW-0597">Phosphoprotein</keyword>
<dbReference type="CDD" id="cd00082">
    <property type="entry name" value="HisKA"/>
    <property type="match status" value="1"/>
</dbReference>
<evidence type="ECO:0000256" key="4">
    <source>
        <dbReference type="ARBA" id="ARBA00022475"/>
    </source>
</evidence>
<dbReference type="Pfam" id="PF02518">
    <property type="entry name" value="HATPase_c"/>
    <property type="match status" value="1"/>
</dbReference>
<evidence type="ECO:0000256" key="7">
    <source>
        <dbReference type="ARBA" id="ARBA00022692"/>
    </source>
</evidence>
<dbReference type="CDD" id="cd06225">
    <property type="entry name" value="HAMP"/>
    <property type="match status" value="1"/>
</dbReference>
<dbReference type="InterPro" id="IPR003594">
    <property type="entry name" value="HATPase_dom"/>
</dbReference>
<evidence type="ECO:0000256" key="3">
    <source>
        <dbReference type="ARBA" id="ARBA00012438"/>
    </source>
</evidence>
<dbReference type="PANTHER" id="PTHR45528">
    <property type="entry name" value="SENSOR HISTIDINE KINASE CPXA"/>
    <property type="match status" value="1"/>
</dbReference>
<gene>
    <name evidence="17" type="ORF">J2S05_003483</name>
</gene>
<dbReference type="RefSeq" id="WP_306984904.1">
    <property type="nucleotide sequence ID" value="NZ_JAUSUA010000006.1"/>
</dbReference>